<evidence type="ECO:0000259" key="1">
    <source>
        <dbReference type="PROSITE" id="PS50887"/>
    </source>
</evidence>
<feature type="domain" description="GGDEF" evidence="1">
    <location>
        <begin position="282"/>
        <end position="415"/>
    </location>
</feature>
<proteinExistence type="predicted"/>
<dbReference type="Proteomes" id="UP000183461">
    <property type="component" value="Unassembled WGS sequence"/>
</dbReference>
<dbReference type="Pfam" id="PF00990">
    <property type="entry name" value="GGDEF"/>
    <property type="match status" value="1"/>
</dbReference>
<gene>
    <name evidence="2" type="ORF">SAMN02910280_2342</name>
</gene>
<dbReference type="GO" id="GO:0043709">
    <property type="term" value="P:cell adhesion involved in single-species biofilm formation"/>
    <property type="evidence" value="ECO:0007669"/>
    <property type="project" value="TreeGrafter"/>
</dbReference>
<dbReference type="Gene3D" id="3.30.70.270">
    <property type="match status" value="1"/>
</dbReference>
<dbReference type="NCBIfam" id="TIGR00254">
    <property type="entry name" value="GGDEF"/>
    <property type="match status" value="1"/>
</dbReference>
<accession>A0A1K1P185</accession>
<evidence type="ECO:0000313" key="2">
    <source>
        <dbReference type="EMBL" id="SFW40414.1"/>
    </source>
</evidence>
<dbReference type="PANTHER" id="PTHR45138">
    <property type="entry name" value="REGULATORY COMPONENTS OF SENSORY TRANSDUCTION SYSTEM"/>
    <property type="match status" value="1"/>
</dbReference>
<dbReference type="InterPro" id="IPR035965">
    <property type="entry name" value="PAS-like_dom_sf"/>
</dbReference>
<organism evidence="2 3">
    <name type="scientific">Ruminococcus flavefaciens</name>
    <dbReference type="NCBI Taxonomy" id="1265"/>
    <lineage>
        <taxon>Bacteria</taxon>
        <taxon>Bacillati</taxon>
        <taxon>Bacillota</taxon>
        <taxon>Clostridia</taxon>
        <taxon>Eubacteriales</taxon>
        <taxon>Oscillospiraceae</taxon>
        <taxon>Ruminococcus</taxon>
    </lineage>
</organism>
<dbReference type="GO" id="GO:0052621">
    <property type="term" value="F:diguanylate cyclase activity"/>
    <property type="evidence" value="ECO:0007669"/>
    <property type="project" value="TreeGrafter"/>
</dbReference>
<dbReference type="CDD" id="cd01949">
    <property type="entry name" value="GGDEF"/>
    <property type="match status" value="1"/>
</dbReference>
<dbReference type="SUPFAM" id="SSF55785">
    <property type="entry name" value="PYP-like sensor domain (PAS domain)"/>
    <property type="match status" value="1"/>
</dbReference>
<dbReference type="InterPro" id="IPR000160">
    <property type="entry name" value="GGDEF_dom"/>
</dbReference>
<dbReference type="InterPro" id="IPR043128">
    <property type="entry name" value="Rev_trsase/Diguanyl_cyclase"/>
</dbReference>
<dbReference type="InterPro" id="IPR029787">
    <property type="entry name" value="Nucleotide_cyclase"/>
</dbReference>
<dbReference type="InterPro" id="IPR050469">
    <property type="entry name" value="Diguanylate_Cyclase"/>
</dbReference>
<dbReference type="PROSITE" id="PS50887">
    <property type="entry name" value="GGDEF"/>
    <property type="match status" value="1"/>
</dbReference>
<dbReference type="GO" id="GO:0005886">
    <property type="term" value="C:plasma membrane"/>
    <property type="evidence" value="ECO:0007669"/>
    <property type="project" value="TreeGrafter"/>
</dbReference>
<dbReference type="RefSeq" id="WP_072300601.1">
    <property type="nucleotide sequence ID" value="NZ_CAMIZA010000021.1"/>
</dbReference>
<protein>
    <submittedName>
        <fullName evidence="2">Diguanylate cyclase (GGDEF) domain-containing protein</fullName>
    </submittedName>
</protein>
<evidence type="ECO:0000313" key="3">
    <source>
        <dbReference type="Proteomes" id="UP000183461"/>
    </source>
</evidence>
<sequence length="594" mass="67190">MNGDFLSEKLYSVGRAVVDRSFHTQSGNEGFFAFFGNDVTYSIRRTISDEDYPRILECMENASVGNIRRTVIRMKGVSGDYRWILVTVRLILSEGREPMYSMNFSDVFSLESLAYSRQRKLSEYRYVLSLISDLAFEYSFETKKIRIYMFDCFREIVLVDEELEQWRKNAIDSGYVLTRYIETFNSLCRDISSGAYRFDHELETSVLTEGKTKEVCLFRGLTRYDDPENRKVTGIISVVSSRGRGKEVNLALEANRDSLSGLLNKRAITAFAQEILAEEPHHSVHLVILDIDDFTDINNGYGHLFGDEVIYTVASIIKTEIGSRGIAGRISGGGFLIVLEEIRDEEDLRSILRAIRTNIEFSFTDRFEKFRLTCSMGVSTYPIDSRSYDELFMQADKALYIAQEKGQNRYVIYDVVKHGPVEKDMGNRIAFLSGKGESSEKLSFVGGLAESLVLGRIPDISVLLEQVRVQFDLDDICVFSGSDMGLMLSCGNAALKNAAYLLENGYTDRFTGDGLFVIDNVNELEGRDDNAFAQLVAQNIGGAVQYLITEDGMIKGMISFCYIGRFKKWSVADINYFAIIGRVISAILKKQAYI</sequence>
<dbReference type="SUPFAM" id="SSF55073">
    <property type="entry name" value="Nucleotide cyclase"/>
    <property type="match status" value="1"/>
</dbReference>
<dbReference type="PANTHER" id="PTHR45138:SF24">
    <property type="entry name" value="DIGUANYLATE CYCLASE DGCC-RELATED"/>
    <property type="match status" value="1"/>
</dbReference>
<dbReference type="EMBL" id="FPIP01000006">
    <property type="protein sequence ID" value="SFW40414.1"/>
    <property type="molecule type" value="Genomic_DNA"/>
</dbReference>
<name>A0A1K1P185_RUMFL</name>
<dbReference type="AlphaFoldDB" id="A0A1K1P185"/>
<reference evidence="3" key="1">
    <citation type="submission" date="2016-11" db="EMBL/GenBank/DDBJ databases">
        <authorList>
            <person name="Varghese N."/>
            <person name="Submissions S."/>
        </authorList>
    </citation>
    <scope>NUCLEOTIDE SEQUENCE [LARGE SCALE GENOMIC DNA]</scope>
    <source>
        <strain evidence="3">YL228</strain>
    </source>
</reference>
<dbReference type="GO" id="GO:1902201">
    <property type="term" value="P:negative regulation of bacterial-type flagellum-dependent cell motility"/>
    <property type="evidence" value="ECO:0007669"/>
    <property type="project" value="TreeGrafter"/>
</dbReference>
<dbReference type="SMART" id="SM00267">
    <property type="entry name" value="GGDEF"/>
    <property type="match status" value="1"/>
</dbReference>